<sequence length="277" mass="29553">MLKTIMVPTDGSPYSERALPIAQVIASAQGAQVQLVQVVEFPTVMSDGDNYSDAQVFQQMLDILTDSAQANLDRLSTRFQTEGVPTVATRLLGHSAQSLLSFEQDLRPDLVVMATKGRSGLARFALGSVADRMIREGTAPVLLVRDEPPGAAIQKALVMLDGSGVAEGALGIARVLAGRPLREVELLGVVSDARDQKPAETYLEGVAKQLGSEGVKTTVRVEIGEPETVIQAVSKNVDLVILCTHGRGGIDRLRHGSVAERVVRESTKPVLLVRADP</sequence>
<dbReference type="Pfam" id="PF00582">
    <property type="entry name" value="Usp"/>
    <property type="match status" value="2"/>
</dbReference>
<evidence type="ECO:0000259" key="2">
    <source>
        <dbReference type="Pfam" id="PF00582"/>
    </source>
</evidence>
<dbReference type="AlphaFoldDB" id="A0A1F6D3A5"/>
<dbReference type="EMBL" id="MFKF01000060">
    <property type="protein sequence ID" value="OGG55791.1"/>
    <property type="molecule type" value="Genomic_DNA"/>
</dbReference>
<dbReference type="InterPro" id="IPR006016">
    <property type="entry name" value="UspA"/>
</dbReference>
<name>A0A1F6D3A5_HANXR</name>
<dbReference type="InterPro" id="IPR006015">
    <property type="entry name" value="Universal_stress_UspA"/>
</dbReference>
<dbReference type="CDD" id="cd00293">
    <property type="entry name" value="USP-like"/>
    <property type="match status" value="2"/>
</dbReference>
<proteinExistence type="inferred from homology"/>
<evidence type="ECO:0000313" key="4">
    <source>
        <dbReference type="Proteomes" id="UP000178606"/>
    </source>
</evidence>
<organism evidence="3 4">
    <name type="scientific">Handelsmanbacteria sp. (strain RIFCSPLOWO2_12_FULL_64_10)</name>
    <dbReference type="NCBI Taxonomy" id="1817868"/>
    <lineage>
        <taxon>Bacteria</taxon>
        <taxon>Candidatus Handelsmaniibacteriota</taxon>
    </lineage>
</organism>
<feature type="domain" description="UspA" evidence="2">
    <location>
        <begin position="1"/>
        <end position="145"/>
    </location>
</feature>
<dbReference type="Gene3D" id="3.40.50.12370">
    <property type="match status" value="2"/>
</dbReference>
<comment type="similarity">
    <text evidence="1">Belongs to the universal stress protein A family.</text>
</comment>
<dbReference type="SUPFAM" id="SSF52402">
    <property type="entry name" value="Adenine nucleotide alpha hydrolases-like"/>
    <property type="match status" value="2"/>
</dbReference>
<dbReference type="PANTHER" id="PTHR46268:SF6">
    <property type="entry name" value="UNIVERSAL STRESS PROTEIN UP12"/>
    <property type="match status" value="1"/>
</dbReference>
<comment type="caution">
    <text evidence="3">The sequence shown here is derived from an EMBL/GenBank/DDBJ whole genome shotgun (WGS) entry which is preliminary data.</text>
</comment>
<dbReference type="PANTHER" id="PTHR46268">
    <property type="entry name" value="STRESS RESPONSE PROTEIN NHAX"/>
    <property type="match status" value="1"/>
</dbReference>
<evidence type="ECO:0000313" key="3">
    <source>
        <dbReference type="EMBL" id="OGG55791.1"/>
    </source>
</evidence>
<protein>
    <recommendedName>
        <fullName evidence="2">UspA domain-containing protein</fullName>
    </recommendedName>
</protein>
<gene>
    <name evidence="3" type="ORF">A3F84_04360</name>
</gene>
<accession>A0A1F6D3A5</accession>
<reference evidence="3 4" key="1">
    <citation type="journal article" date="2016" name="Nat. Commun.">
        <title>Thousands of microbial genomes shed light on interconnected biogeochemical processes in an aquifer system.</title>
        <authorList>
            <person name="Anantharaman K."/>
            <person name="Brown C.T."/>
            <person name="Hug L.A."/>
            <person name="Sharon I."/>
            <person name="Castelle C.J."/>
            <person name="Probst A.J."/>
            <person name="Thomas B.C."/>
            <person name="Singh A."/>
            <person name="Wilkins M.J."/>
            <person name="Karaoz U."/>
            <person name="Brodie E.L."/>
            <person name="Williams K.H."/>
            <person name="Hubbard S.S."/>
            <person name="Banfield J.F."/>
        </authorList>
    </citation>
    <scope>NUCLEOTIDE SEQUENCE [LARGE SCALE GENOMIC DNA]</scope>
    <source>
        <strain evidence="4">RIFCSPLOWO2_12_FULL_64_10</strain>
    </source>
</reference>
<evidence type="ECO:0000256" key="1">
    <source>
        <dbReference type="ARBA" id="ARBA00008791"/>
    </source>
</evidence>
<dbReference type="Proteomes" id="UP000178606">
    <property type="component" value="Unassembled WGS sequence"/>
</dbReference>
<feature type="domain" description="UspA" evidence="2">
    <location>
        <begin position="154"/>
        <end position="274"/>
    </location>
</feature>
<dbReference type="PRINTS" id="PR01438">
    <property type="entry name" value="UNVRSLSTRESS"/>
</dbReference>